<dbReference type="InterPro" id="IPR003826">
    <property type="entry name" value="AdoMetDC_fam_prok"/>
</dbReference>
<dbReference type="EMBL" id="FMYW01000002">
    <property type="protein sequence ID" value="SDC06916.1"/>
    <property type="molecule type" value="Genomic_DNA"/>
</dbReference>
<keyword evidence="8" id="KW-0456">Lyase</keyword>
<dbReference type="GO" id="GO:0008295">
    <property type="term" value="P:spermidine biosynthetic process"/>
    <property type="evidence" value="ECO:0007669"/>
    <property type="project" value="UniProtKB-KW"/>
</dbReference>
<dbReference type="PANTHER" id="PTHR33866:SF2">
    <property type="entry name" value="S-ADENOSYLMETHIONINE DECARBOXYLASE PROENZYME"/>
    <property type="match status" value="1"/>
</dbReference>
<gene>
    <name evidence="11" type="ORF">SAMN04487864_102120</name>
</gene>
<dbReference type="Gene3D" id="3.60.90.10">
    <property type="entry name" value="S-adenosylmethionine decarboxylase"/>
    <property type="match status" value="1"/>
</dbReference>
<keyword evidence="9" id="KW-0704">Schiff base</keyword>
<evidence type="ECO:0000256" key="8">
    <source>
        <dbReference type="ARBA" id="ARBA00023239"/>
    </source>
</evidence>
<evidence type="ECO:0000256" key="9">
    <source>
        <dbReference type="ARBA" id="ARBA00023270"/>
    </source>
</evidence>
<evidence type="ECO:0000256" key="10">
    <source>
        <dbReference type="ARBA" id="ARBA00023317"/>
    </source>
</evidence>
<proteinExistence type="predicted"/>
<dbReference type="GO" id="GO:0004014">
    <property type="term" value="F:adenosylmethionine decarboxylase activity"/>
    <property type="evidence" value="ECO:0007669"/>
    <property type="project" value="InterPro"/>
</dbReference>
<dbReference type="SUPFAM" id="SSF56276">
    <property type="entry name" value="S-adenosylmethionine decarboxylase"/>
    <property type="match status" value="1"/>
</dbReference>
<keyword evidence="4" id="KW-0068">Autocatalytic cleavage</keyword>
<sequence length="150" mass="17186">MKTGLLVAADLYGCAEDSLAQDALTHILEERAKENHMQVQSIRTEQENETEYGIYSICKAGHIILHVNYEKGFVAIDGFSCNEEADPEKMVRELCSFLAPDKMKLTYVDRGDFGKKADMKPRHRNKSRKITQMRNMTKRFGKLLMKPKSL</sequence>
<evidence type="ECO:0000256" key="1">
    <source>
        <dbReference type="ARBA" id="ARBA00001928"/>
    </source>
</evidence>
<organism evidence="11 12">
    <name type="scientific">Succiniclasticum ruminis</name>
    <dbReference type="NCBI Taxonomy" id="40841"/>
    <lineage>
        <taxon>Bacteria</taxon>
        <taxon>Bacillati</taxon>
        <taxon>Bacillota</taxon>
        <taxon>Negativicutes</taxon>
        <taxon>Acidaminococcales</taxon>
        <taxon>Acidaminococcaceae</taxon>
        <taxon>Succiniclasticum</taxon>
    </lineage>
</organism>
<evidence type="ECO:0000256" key="2">
    <source>
        <dbReference type="ARBA" id="ARBA00022691"/>
    </source>
</evidence>
<dbReference type="AlphaFoldDB" id="A0A1G6IMD4"/>
<accession>A0A1G6IMD4</accession>
<dbReference type="Proteomes" id="UP000198943">
    <property type="component" value="Unassembled WGS sequence"/>
</dbReference>
<dbReference type="Pfam" id="PF02675">
    <property type="entry name" value="AdoMet_dc"/>
    <property type="match status" value="1"/>
</dbReference>
<keyword evidence="5" id="KW-0745">Spermidine biosynthesis</keyword>
<protein>
    <submittedName>
        <fullName evidence="11">S-adenosylmethionine decarboxylase</fullName>
    </submittedName>
</protein>
<evidence type="ECO:0000256" key="5">
    <source>
        <dbReference type="ARBA" id="ARBA00023066"/>
    </source>
</evidence>
<evidence type="ECO:0000256" key="4">
    <source>
        <dbReference type="ARBA" id="ARBA00022813"/>
    </source>
</evidence>
<keyword evidence="2" id="KW-0949">S-adenosyl-L-methionine</keyword>
<evidence type="ECO:0000256" key="6">
    <source>
        <dbReference type="ARBA" id="ARBA00023115"/>
    </source>
</evidence>
<keyword evidence="3" id="KW-0210">Decarboxylase</keyword>
<dbReference type="PANTHER" id="PTHR33866">
    <property type="entry name" value="S-ADENOSYLMETHIONINE DECARBOXYLASE PROENZYME"/>
    <property type="match status" value="1"/>
</dbReference>
<name>A0A1G6IMD4_9FIRM</name>
<dbReference type="RefSeq" id="WP_176760362.1">
    <property type="nucleotide sequence ID" value="NZ_FMYW01000002.1"/>
</dbReference>
<evidence type="ECO:0000313" key="12">
    <source>
        <dbReference type="Proteomes" id="UP000198943"/>
    </source>
</evidence>
<reference evidence="12" key="1">
    <citation type="submission" date="2016-10" db="EMBL/GenBank/DDBJ databases">
        <authorList>
            <person name="Varghese N."/>
            <person name="Submissions S."/>
        </authorList>
    </citation>
    <scope>NUCLEOTIDE SEQUENCE [LARGE SCALE GENOMIC DNA]</scope>
    <source>
        <strain evidence="12">DSM 11005</strain>
    </source>
</reference>
<keyword evidence="10" id="KW-0670">Pyruvate</keyword>
<keyword evidence="12" id="KW-1185">Reference proteome</keyword>
<dbReference type="GO" id="GO:0005829">
    <property type="term" value="C:cytosol"/>
    <property type="evidence" value="ECO:0007669"/>
    <property type="project" value="TreeGrafter"/>
</dbReference>
<evidence type="ECO:0000256" key="7">
    <source>
        <dbReference type="ARBA" id="ARBA00023145"/>
    </source>
</evidence>
<dbReference type="InterPro" id="IPR016067">
    <property type="entry name" value="S-AdoMet_deCO2ase_core"/>
</dbReference>
<keyword evidence="6" id="KW-0620">Polyamine biosynthesis</keyword>
<keyword evidence="7" id="KW-0865">Zymogen</keyword>
<evidence type="ECO:0000256" key="3">
    <source>
        <dbReference type="ARBA" id="ARBA00022793"/>
    </source>
</evidence>
<comment type="cofactor">
    <cofactor evidence="1">
        <name>pyruvate</name>
        <dbReference type="ChEBI" id="CHEBI:15361"/>
    </cofactor>
</comment>
<evidence type="ECO:0000313" key="11">
    <source>
        <dbReference type="EMBL" id="SDC06916.1"/>
    </source>
</evidence>